<name>A0A4R4EAF3_9BACT</name>
<dbReference type="Gene3D" id="3.40.50.720">
    <property type="entry name" value="NAD(P)-binding Rossmann-like Domain"/>
    <property type="match status" value="1"/>
</dbReference>
<gene>
    <name evidence="3" type="ORF">E0486_00490</name>
</gene>
<dbReference type="AlphaFoldDB" id="A0A4R4EAF3"/>
<proteinExistence type="predicted"/>
<dbReference type="InterPro" id="IPR028939">
    <property type="entry name" value="P5C_Rdtase_cat_N"/>
</dbReference>
<evidence type="ECO:0000313" key="4">
    <source>
        <dbReference type="Proteomes" id="UP000295164"/>
    </source>
</evidence>
<comment type="caution">
    <text evidence="3">The sequence shown here is derived from an EMBL/GenBank/DDBJ whole genome shotgun (WGS) entry which is preliminary data.</text>
</comment>
<dbReference type="InterPro" id="IPR051267">
    <property type="entry name" value="STEAP_metalloreductase"/>
</dbReference>
<dbReference type="SUPFAM" id="SSF51735">
    <property type="entry name" value="NAD(P)-binding Rossmann-fold domains"/>
    <property type="match status" value="1"/>
</dbReference>
<keyword evidence="4" id="KW-1185">Reference proteome</keyword>
<dbReference type="GO" id="GO:0016491">
    <property type="term" value="F:oxidoreductase activity"/>
    <property type="evidence" value="ECO:0007669"/>
    <property type="project" value="UniProtKB-KW"/>
</dbReference>
<evidence type="ECO:0000256" key="1">
    <source>
        <dbReference type="ARBA" id="ARBA00023002"/>
    </source>
</evidence>
<sequence>MKIGVLGTGMVGETLATALIQQGHSVRMGSRSAGNDKAAAWAAKHGADASEGSFADAADFGELLFVATHGGSTLHAIQMAGPDNFRDKIVIDVTNPLDFSHGMPPRILKEFQDVSLGEQLQHALPSAHIVKTLNTINSELMVDARHVHGGDHELFLCGDDLASKALVSKFLEQNFNWEAAHIRDLGGISLARTMEAIVPLWVVLYGHLGTGMFNYKIVH</sequence>
<dbReference type="PANTHER" id="PTHR14239">
    <property type="entry name" value="DUDULIN-RELATED"/>
    <property type="match status" value="1"/>
</dbReference>
<organism evidence="3 4">
    <name type="scientific">Flaviaesturariibacter aridisoli</name>
    <dbReference type="NCBI Taxonomy" id="2545761"/>
    <lineage>
        <taxon>Bacteria</taxon>
        <taxon>Pseudomonadati</taxon>
        <taxon>Bacteroidota</taxon>
        <taxon>Chitinophagia</taxon>
        <taxon>Chitinophagales</taxon>
        <taxon>Chitinophagaceae</taxon>
        <taxon>Flaviaestuariibacter</taxon>
    </lineage>
</organism>
<dbReference type="InterPro" id="IPR036291">
    <property type="entry name" value="NAD(P)-bd_dom_sf"/>
</dbReference>
<dbReference type="EMBL" id="SKFH01000001">
    <property type="protein sequence ID" value="TCZ74815.1"/>
    <property type="molecule type" value="Genomic_DNA"/>
</dbReference>
<evidence type="ECO:0000313" key="3">
    <source>
        <dbReference type="EMBL" id="TCZ74815.1"/>
    </source>
</evidence>
<dbReference type="Pfam" id="PF03807">
    <property type="entry name" value="F420_oxidored"/>
    <property type="match status" value="1"/>
</dbReference>
<reference evidence="3 4" key="1">
    <citation type="submission" date="2019-03" db="EMBL/GenBank/DDBJ databases">
        <authorList>
            <person name="Kim M.K.M."/>
        </authorList>
    </citation>
    <scope>NUCLEOTIDE SEQUENCE [LARGE SCALE GENOMIC DNA]</scope>
    <source>
        <strain evidence="3 4">17J68-15</strain>
    </source>
</reference>
<dbReference type="Proteomes" id="UP000295164">
    <property type="component" value="Unassembled WGS sequence"/>
</dbReference>
<protein>
    <submittedName>
        <fullName evidence="3">NADP oxidoreductase</fullName>
    </submittedName>
</protein>
<accession>A0A4R4EAF3</accession>
<evidence type="ECO:0000259" key="2">
    <source>
        <dbReference type="Pfam" id="PF03807"/>
    </source>
</evidence>
<dbReference type="RefSeq" id="WP_131850171.1">
    <property type="nucleotide sequence ID" value="NZ_SKFH01000001.1"/>
</dbReference>
<feature type="domain" description="Pyrroline-5-carboxylate reductase catalytic N-terminal" evidence="2">
    <location>
        <begin position="2"/>
        <end position="96"/>
    </location>
</feature>
<keyword evidence="1" id="KW-0560">Oxidoreductase</keyword>
<dbReference type="PANTHER" id="PTHR14239:SF10">
    <property type="entry name" value="REDUCTASE"/>
    <property type="match status" value="1"/>
</dbReference>
<dbReference type="OrthoDB" id="663900at2"/>